<reference evidence="2" key="1">
    <citation type="journal article" date="2017" name="Science">
        <title>Giant viruses with an expanded complement of translation system components.</title>
        <authorList>
            <person name="Schulz F."/>
            <person name="Yutin N."/>
            <person name="Ivanova N.N."/>
            <person name="Ortega D.R."/>
            <person name="Lee T.K."/>
            <person name="Vierheilig J."/>
            <person name="Daims H."/>
            <person name="Horn M."/>
            <person name="Wagner M."/>
            <person name="Jensen G.J."/>
            <person name="Kyrpides N.C."/>
            <person name="Koonin E.V."/>
            <person name="Woyke T."/>
        </authorList>
    </citation>
    <scope>NUCLEOTIDE SEQUENCE</scope>
    <source>
        <strain evidence="2">KNV1</strain>
    </source>
</reference>
<feature type="domain" description="HNH nuclease" evidence="1">
    <location>
        <begin position="360"/>
        <end position="411"/>
    </location>
</feature>
<protein>
    <submittedName>
        <fullName evidence="2">HNH endonuclease</fullName>
    </submittedName>
</protein>
<keyword evidence="2" id="KW-0540">Nuclease</keyword>
<sequence length="477" mass="56138">MDIDNIKEENWKDIEGYEGKYQISDGGRVKNAETGKVLKQKCSNEFYYCELYTKGFNKRNTKKHRIHRLVAEHFVGNPFKKKYVQHIDKDKSNNKYNNLIWKNTYDDSSEIYKEKDDSQTIEKIKKEPITIERWLNIKSYENTYKISNFGKVMNKLTNLLLNPYYLSGYMAVELSGKSYLIHRLVALHFIDNPDKKTWVDHIDNTPTNNREDNLRWITPSENSLAYHTNYSTRSKNPILQYDMDGCFIKEWNCVSELLKEHKTYRGSQIYNALNGKYSSAYGYVWEYKINKPQTTDKIDTCDIFKNIGNFNNHDFSKYECSNNGKVKSLHMNIILKPAINKGGYKYYSLVDNNIRKDKNNMKSFTILEHILVAHLFVDGMSQTNNFVNHLDKNRQNNNYINLEWTTQRLNNEHASGRKIVKLNMKTSKEIAIYNSLISAAETIKENVTVRSIARNISYNCQNKTDSAYGYKWKFKDE</sequence>
<dbReference type="GO" id="GO:0016788">
    <property type="term" value="F:hydrolase activity, acting on ester bonds"/>
    <property type="evidence" value="ECO:0007669"/>
    <property type="project" value="InterPro"/>
</dbReference>
<dbReference type="GO" id="GO:0004519">
    <property type="term" value="F:endonuclease activity"/>
    <property type="evidence" value="ECO:0007669"/>
    <property type="project" value="UniProtKB-KW"/>
</dbReference>
<name>A0A1V0SHN7_9VIRU</name>
<organism evidence="2">
    <name type="scientific">Klosneuvirus KNV1</name>
    <dbReference type="NCBI Taxonomy" id="1977640"/>
    <lineage>
        <taxon>Viruses</taxon>
        <taxon>Varidnaviria</taxon>
        <taxon>Bamfordvirae</taxon>
        <taxon>Nucleocytoviricota</taxon>
        <taxon>Megaviricetes</taxon>
        <taxon>Imitervirales</taxon>
        <taxon>Mimiviridae</taxon>
        <taxon>Klosneuvirinae</taxon>
        <taxon>Klosneuvirus</taxon>
    </lineage>
</organism>
<dbReference type="Pfam" id="PF13392">
    <property type="entry name" value="HNH_3"/>
    <property type="match status" value="2"/>
</dbReference>
<dbReference type="InterPro" id="IPR003615">
    <property type="entry name" value="HNH_nuc"/>
</dbReference>
<accession>A0A1V0SHN7</accession>
<keyword evidence="2" id="KW-0378">Hydrolase</keyword>
<keyword evidence="2" id="KW-0255">Endonuclease</keyword>
<dbReference type="Gene3D" id="3.90.75.20">
    <property type="match status" value="3"/>
</dbReference>
<dbReference type="SUPFAM" id="SSF54060">
    <property type="entry name" value="His-Me finger endonucleases"/>
    <property type="match status" value="3"/>
</dbReference>
<feature type="domain" description="HNH nuclease" evidence="1">
    <location>
        <begin position="60"/>
        <end position="108"/>
    </location>
</feature>
<evidence type="ECO:0000313" key="2">
    <source>
        <dbReference type="EMBL" id="ARF11240.1"/>
    </source>
</evidence>
<dbReference type="InterPro" id="IPR036388">
    <property type="entry name" value="WH-like_DNA-bd_sf"/>
</dbReference>
<feature type="domain" description="HNH nuclease" evidence="1">
    <location>
        <begin position="175"/>
        <end position="223"/>
    </location>
</feature>
<dbReference type="InterPro" id="IPR010902">
    <property type="entry name" value="NUMOD4"/>
</dbReference>
<dbReference type="Gene3D" id="1.10.10.10">
    <property type="entry name" value="Winged helix-like DNA-binding domain superfamily/Winged helix DNA-binding domain"/>
    <property type="match status" value="1"/>
</dbReference>
<proteinExistence type="predicted"/>
<dbReference type="InterPro" id="IPR044925">
    <property type="entry name" value="His-Me_finger_sf"/>
</dbReference>
<gene>
    <name evidence="2" type="ORF">Klosneuvirus_1_97</name>
</gene>
<dbReference type="EMBL" id="KY684108">
    <property type="protein sequence ID" value="ARF11240.1"/>
    <property type="molecule type" value="Genomic_DNA"/>
</dbReference>
<evidence type="ECO:0000259" key="1">
    <source>
        <dbReference type="SMART" id="SM00507"/>
    </source>
</evidence>
<dbReference type="SMART" id="SM00507">
    <property type="entry name" value="HNHc"/>
    <property type="match status" value="3"/>
</dbReference>
<dbReference type="Pfam" id="PF07463">
    <property type="entry name" value="NUMOD4"/>
    <property type="match status" value="3"/>
</dbReference>